<keyword evidence="3" id="KW-1185">Reference proteome</keyword>
<dbReference type="PANTHER" id="PTHR46825">
    <property type="entry name" value="D-ALANYL-D-ALANINE-CARBOXYPEPTIDASE/ENDOPEPTIDASE AMPH"/>
    <property type="match status" value="1"/>
</dbReference>
<dbReference type="InterPro" id="IPR050491">
    <property type="entry name" value="AmpC-like"/>
</dbReference>
<dbReference type="Gene3D" id="3.40.710.10">
    <property type="entry name" value="DD-peptidase/beta-lactamase superfamily"/>
    <property type="match status" value="1"/>
</dbReference>
<evidence type="ECO:0000313" key="3">
    <source>
        <dbReference type="Proteomes" id="UP000606172"/>
    </source>
</evidence>
<dbReference type="SUPFAM" id="SSF56601">
    <property type="entry name" value="beta-lactamase/transpeptidase-like"/>
    <property type="match status" value="1"/>
</dbReference>
<protein>
    <submittedName>
        <fullName evidence="2">Hydrolase</fullName>
    </submittedName>
</protein>
<gene>
    <name evidence="2" type="ORF">Ssi02_75380</name>
</gene>
<evidence type="ECO:0000259" key="1">
    <source>
        <dbReference type="Pfam" id="PF00144"/>
    </source>
</evidence>
<reference evidence="2" key="1">
    <citation type="submission" date="2021-01" db="EMBL/GenBank/DDBJ databases">
        <title>Whole genome shotgun sequence of Sinosporangium siamense NBRC 109515.</title>
        <authorList>
            <person name="Komaki H."/>
            <person name="Tamura T."/>
        </authorList>
    </citation>
    <scope>NUCLEOTIDE SEQUENCE</scope>
    <source>
        <strain evidence="2">NBRC 109515</strain>
    </source>
</reference>
<dbReference type="PANTHER" id="PTHR46825:SF7">
    <property type="entry name" value="D-ALANYL-D-ALANINE CARBOXYPEPTIDASE"/>
    <property type="match status" value="1"/>
</dbReference>
<dbReference type="GO" id="GO:0016787">
    <property type="term" value="F:hydrolase activity"/>
    <property type="evidence" value="ECO:0007669"/>
    <property type="project" value="UniProtKB-KW"/>
</dbReference>
<proteinExistence type="predicted"/>
<dbReference type="Proteomes" id="UP000606172">
    <property type="component" value="Unassembled WGS sequence"/>
</dbReference>
<dbReference type="AlphaFoldDB" id="A0A919VC73"/>
<keyword evidence="2" id="KW-0378">Hydrolase</keyword>
<feature type="domain" description="Beta-lactamase-related" evidence="1">
    <location>
        <begin position="24"/>
        <end position="320"/>
    </location>
</feature>
<dbReference type="InterPro" id="IPR001466">
    <property type="entry name" value="Beta-lactam-related"/>
</dbReference>
<organism evidence="2 3">
    <name type="scientific">Sinosporangium siamense</name>
    <dbReference type="NCBI Taxonomy" id="1367973"/>
    <lineage>
        <taxon>Bacteria</taxon>
        <taxon>Bacillati</taxon>
        <taxon>Actinomycetota</taxon>
        <taxon>Actinomycetes</taxon>
        <taxon>Streptosporangiales</taxon>
        <taxon>Streptosporangiaceae</taxon>
        <taxon>Sinosporangium</taxon>
    </lineage>
</organism>
<sequence>MGGTATPALAQPTPTTLDKSALRQTLKAITDGGIYGVYSHARDGRRQWRGASGVADVSTQRPTRPDMYHRAGSITKTFVATAVLQQVERGTVELDASVERYLPGLLPDSRVTVRMLLNHTSHISDYDHIIFATVDDLEANRHRTFSRRELVEIGLSGGKTGEPGVLPGSYSNTNYAVLGLLLEKVTGMDPERYITRHVIQRAGLSNTFFPRTSQLPRPHSLAYESLGGYYNPPRDFSTYNMSWGDMAGAVVSTMADLNTFYRALFQGRLIGAEQLAEMRTTVPVTSGPGATNSTSYGLGIFSLPTPCGTVWGHDGGVLGMLTLSFSTADGGKQSSIGVNLTNHPGAAAGGSAMGMHLLTAICGPQSTWPSSAQKTAPALPFNSGLPFSSGIRPLASKSG</sequence>
<name>A0A919VC73_9ACTN</name>
<dbReference type="InterPro" id="IPR012338">
    <property type="entry name" value="Beta-lactam/transpept-like"/>
</dbReference>
<dbReference type="EMBL" id="BOOW01000057">
    <property type="protein sequence ID" value="GII97307.1"/>
    <property type="molecule type" value="Genomic_DNA"/>
</dbReference>
<dbReference type="Pfam" id="PF00144">
    <property type="entry name" value="Beta-lactamase"/>
    <property type="match status" value="1"/>
</dbReference>
<evidence type="ECO:0000313" key="2">
    <source>
        <dbReference type="EMBL" id="GII97307.1"/>
    </source>
</evidence>
<accession>A0A919VC73</accession>
<comment type="caution">
    <text evidence="2">The sequence shown here is derived from an EMBL/GenBank/DDBJ whole genome shotgun (WGS) entry which is preliminary data.</text>
</comment>